<comment type="caution">
    <text evidence="1">The sequence shown here is derived from an EMBL/GenBank/DDBJ whole genome shotgun (WGS) entry which is preliminary data.</text>
</comment>
<name>A0A3P1V6L8_9ACTO</name>
<keyword evidence="2" id="KW-1185">Reference proteome</keyword>
<gene>
    <name evidence="1" type="ORF">EII10_09485</name>
</gene>
<proteinExistence type="predicted"/>
<reference evidence="1 2" key="1">
    <citation type="submission" date="2018-11" db="EMBL/GenBank/DDBJ databases">
        <title>Genomes From Bacteria Associated with the Canine Oral Cavity: a Test Case for Automated Genome-Based Taxonomic Assignment.</title>
        <authorList>
            <person name="Coil D.A."/>
            <person name="Jospin G."/>
            <person name="Darling A.E."/>
            <person name="Wallis C."/>
            <person name="Davis I.J."/>
            <person name="Harris S."/>
            <person name="Eisen J.A."/>
            <person name="Holcombe L.J."/>
            <person name="O'Flynn C."/>
        </authorList>
    </citation>
    <scope>NUCLEOTIDE SEQUENCE [LARGE SCALE GENOMIC DNA]</scope>
    <source>
        <strain evidence="1 2">OH5050</strain>
    </source>
</reference>
<dbReference type="Proteomes" id="UP000271272">
    <property type="component" value="Unassembled WGS sequence"/>
</dbReference>
<evidence type="ECO:0000313" key="1">
    <source>
        <dbReference type="EMBL" id="RRD28283.1"/>
    </source>
</evidence>
<dbReference type="EMBL" id="RQZC01000017">
    <property type="protein sequence ID" value="RRD28283.1"/>
    <property type="molecule type" value="Genomic_DNA"/>
</dbReference>
<dbReference type="RefSeq" id="WP_124934263.1">
    <property type="nucleotide sequence ID" value="NZ_RQZC01000017.1"/>
</dbReference>
<dbReference type="AlphaFoldDB" id="A0A3P1V6L8"/>
<evidence type="ECO:0000313" key="2">
    <source>
        <dbReference type="Proteomes" id="UP000271272"/>
    </source>
</evidence>
<protein>
    <submittedName>
        <fullName evidence="1">Uncharacterized protein</fullName>
    </submittedName>
</protein>
<accession>A0A3P1V6L8</accession>
<sequence length="62" mass="6853">MKLAVVVDNDLALAARPRESRDDGIPTFGDPCTRYRGFLDARQTLSVNHHTHGIPLAVTPLR</sequence>
<organism evidence="1 2">
    <name type="scientific">Actinomyces bowdenii</name>
    <dbReference type="NCBI Taxonomy" id="131109"/>
    <lineage>
        <taxon>Bacteria</taxon>
        <taxon>Bacillati</taxon>
        <taxon>Actinomycetota</taxon>
        <taxon>Actinomycetes</taxon>
        <taxon>Actinomycetales</taxon>
        <taxon>Actinomycetaceae</taxon>
        <taxon>Actinomyces</taxon>
    </lineage>
</organism>